<accession>A0AAD7Q1B3</accession>
<feature type="compositionally biased region" description="Basic residues" evidence="5">
    <location>
        <begin position="1"/>
        <end position="13"/>
    </location>
</feature>
<sequence length="194" mass="22175">MGGSRRKYKKSRSKVQVGLPKKNPRLFKPAFNHPPKLLHSLVEKGTKWDDKGSVIHNYKSFGVVSNPNLLSVRSRTSYIIESDSLQVPPPRSVPTDENIADLDLIDSGSDLEEDDLKSALGKKRRDGKSAPPQPLTSMQRFHISRLVDKYGDDFQRMFMDTKLNSMQHSVATLEKLRERYHMYKDKNPLILAKK</sequence>
<comment type="caution">
    <text evidence="6">The sequence shown here is derived from an EMBL/GenBank/DDBJ whole genome shotgun (WGS) entry which is preliminary data.</text>
</comment>
<evidence type="ECO:0000256" key="2">
    <source>
        <dbReference type="ARBA" id="ARBA00008479"/>
    </source>
</evidence>
<dbReference type="GO" id="GO:0042273">
    <property type="term" value="P:ribosomal large subunit biogenesis"/>
    <property type="evidence" value="ECO:0007669"/>
    <property type="project" value="TreeGrafter"/>
</dbReference>
<reference evidence="6" key="1">
    <citation type="journal article" date="2023" name="Science">
        <title>Elucidation of the pathway for biosynthesis of saponin adjuvants from the soapbark tree.</title>
        <authorList>
            <person name="Reed J."/>
            <person name="Orme A."/>
            <person name="El-Demerdash A."/>
            <person name="Owen C."/>
            <person name="Martin L.B.B."/>
            <person name="Misra R.C."/>
            <person name="Kikuchi S."/>
            <person name="Rejzek M."/>
            <person name="Martin A.C."/>
            <person name="Harkess A."/>
            <person name="Leebens-Mack J."/>
            <person name="Louveau T."/>
            <person name="Stephenson M.J."/>
            <person name="Osbourn A."/>
        </authorList>
    </citation>
    <scope>NUCLEOTIDE SEQUENCE</scope>
    <source>
        <strain evidence="6">S10</strain>
    </source>
</reference>
<keyword evidence="4" id="KW-0539">Nucleus</keyword>
<dbReference type="Proteomes" id="UP001163823">
    <property type="component" value="Chromosome 4"/>
</dbReference>
<evidence type="ECO:0000256" key="5">
    <source>
        <dbReference type="SAM" id="MobiDB-lite"/>
    </source>
</evidence>
<dbReference type="Pfam" id="PF09420">
    <property type="entry name" value="Nop16"/>
    <property type="match status" value="1"/>
</dbReference>
<proteinExistence type="inferred from homology"/>
<gene>
    <name evidence="6" type="ORF">O6P43_010769</name>
</gene>
<dbReference type="EMBL" id="JARAOO010000004">
    <property type="protein sequence ID" value="KAJ7972958.1"/>
    <property type="molecule type" value="Genomic_DNA"/>
</dbReference>
<evidence type="ECO:0000256" key="4">
    <source>
        <dbReference type="ARBA" id="ARBA00023242"/>
    </source>
</evidence>
<dbReference type="InterPro" id="IPR019002">
    <property type="entry name" value="Ribosome_biogenesis_Nop16"/>
</dbReference>
<evidence type="ECO:0000313" key="6">
    <source>
        <dbReference type="EMBL" id="KAJ7972958.1"/>
    </source>
</evidence>
<comment type="similarity">
    <text evidence="2">Belongs to the NOP16 family.</text>
</comment>
<comment type="subcellular location">
    <subcellularLocation>
        <location evidence="1">Nucleus</location>
        <location evidence="1">Nucleolus</location>
    </subcellularLocation>
</comment>
<evidence type="ECO:0000256" key="3">
    <source>
        <dbReference type="ARBA" id="ARBA00015522"/>
    </source>
</evidence>
<dbReference type="GO" id="GO:0005730">
    <property type="term" value="C:nucleolus"/>
    <property type="evidence" value="ECO:0007669"/>
    <property type="project" value="UniProtKB-SubCell"/>
</dbReference>
<evidence type="ECO:0000313" key="7">
    <source>
        <dbReference type="Proteomes" id="UP001163823"/>
    </source>
</evidence>
<organism evidence="6 7">
    <name type="scientific">Quillaja saponaria</name>
    <name type="common">Soap bark tree</name>
    <dbReference type="NCBI Taxonomy" id="32244"/>
    <lineage>
        <taxon>Eukaryota</taxon>
        <taxon>Viridiplantae</taxon>
        <taxon>Streptophyta</taxon>
        <taxon>Embryophyta</taxon>
        <taxon>Tracheophyta</taxon>
        <taxon>Spermatophyta</taxon>
        <taxon>Magnoliopsida</taxon>
        <taxon>eudicotyledons</taxon>
        <taxon>Gunneridae</taxon>
        <taxon>Pentapetalae</taxon>
        <taxon>rosids</taxon>
        <taxon>fabids</taxon>
        <taxon>Fabales</taxon>
        <taxon>Quillajaceae</taxon>
        <taxon>Quillaja</taxon>
    </lineage>
</organism>
<feature type="region of interest" description="Disordered" evidence="5">
    <location>
        <begin position="1"/>
        <end position="30"/>
    </location>
</feature>
<protein>
    <recommendedName>
        <fullName evidence="3">Nucleolar protein 16</fullName>
    </recommendedName>
</protein>
<name>A0AAD7Q1B3_QUISA</name>
<dbReference type="PANTHER" id="PTHR13243:SF1">
    <property type="entry name" value="NUCLEOLAR PROTEIN 16"/>
    <property type="match status" value="1"/>
</dbReference>
<dbReference type="KEGG" id="qsa:O6P43_010769"/>
<dbReference type="PANTHER" id="PTHR13243">
    <property type="entry name" value="HSPC111 PROTEIN-RELATED"/>
    <property type="match status" value="1"/>
</dbReference>
<evidence type="ECO:0000256" key="1">
    <source>
        <dbReference type="ARBA" id="ARBA00004604"/>
    </source>
</evidence>
<keyword evidence="7" id="KW-1185">Reference proteome</keyword>
<dbReference type="AlphaFoldDB" id="A0AAD7Q1B3"/>